<comment type="caution">
    <text evidence="3">The sequence shown here is derived from an EMBL/GenBank/DDBJ whole genome shotgun (WGS) entry which is preliminary data.</text>
</comment>
<dbReference type="AlphaFoldDB" id="A0A0A2TGR7"/>
<dbReference type="Gene3D" id="3.90.1640.10">
    <property type="entry name" value="inorganic pyrophosphatase (n-terminal core)"/>
    <property type="match status" value="1"/>
</dbReference>
<evidence type="ECO:0000259" key="2">
    <source>
        <dbReference type="Pfam" id="PF02272"/>
    </source>
</evidence>
<feature type="domain" description="DDH" evidence="1">
    <location>
        <begin position="16"/>
        <end position="154"/>
    </location>
</feature>
<dbReference type="GO" id="GO:0003676">
    <property type="term" value="F:nucleic acid binding"/>
    <property type="evidence" value="ECO:0007669"/>
    <property type="project" value="InterPro"/>
</dbReference>
<dbReference type="eggNOG" id="COG0618">
    <property type="taxonomic scope" value="Bacteria"/>
</dbReference>
<proteinExistence type="predicted"/>
<organism evidence="3 4">
    <name type="scientific">Pontibacillus yanchengensis Y32</name>
    <dbReference type="NCBI Taxonomy" id="1385514"/>
    <lineage>
        <taxon>Bacteria</taxon>
        <taxon>Bacillati</taxon>
        <taxon>Bacillota</taxon>
        <taxon>Bacilli</taxon>
        <taxon>Bacillales</taxon>
        <taxon>Bacillaceae</taxon>
        <taxon>Pontibacillus</taxon>
    </lineage>
</organism>
<reference evidence="3 4" key="1">
    <citation type="journal article" date="2015" name="Stand. Genomic Sci.">
        <title>High quality draft genome sequence of the moderately halophilic bacterium Pontibacillus yanchengensis Y32(T) and comparison among Pontibacillus genomes.</title>
        <authorList>
            <person name="Huang J."/>
            <person name="Qiao Z.X."/>
            <person name="Tang J.W."/>
            <person name="Wang G."/>
        </authorList>
    </citation>
    <scope>NUCLEOTIDE SEQUENCE [LARGE SCALE GENOMIC DNA]</scope>
    <source>
        <strain evidence="3 4">Y32</strain>
    </source>
</reference>
<dbReference type="RefSeq" id="WP_036817109.1">
    <property type="nucleotide sequence ID" value="NZ_AVBF01000010.1"/>
</dbReference>
<dbReference type="PANTHER" id="PTHR47618:SF1">
    <property type="entry name" value="BIFUNCTIONAL OLIGORIBONUCLEASE AND PAP PHOSPHATASE NRNA"/>
    <property type="match status" value="1"/>
</dbReference>
<dbReference type="InterPro" id="IPR038763">
    <property type="entry name" value="DHH_sf"/>
</dbReference>
<evidence type="ECO:0000313" key="3">
    <source>
        <dbReference type="EMBL" id="KGP73623.1"/>
    </source>
</evidence>
<dbReference type="PANTHER" id="PTHR47618">
    <property type="entry name" value="BIFUNCTIONAL OLIGORIBONUCLEASE AND PAP PHOSPHATASE NRNA"/>
    <property type="match status" value="1"/>
</dbReference>
<dbReference type="Gene3D" id="3.10.310.30">
    <property type="match status" value="1"/>
</dbReference>
<dbReference type="InterPro" id="IPR051319">
    <property type="entry name" value="Oligoribo/pAp-PDE_c-di-AMP_PDE"/>
</dbReference>
<dbReference type="EMBL" id="AVBF01000010">
    <property type="protein sequence ID" value="KGP73623.1"/>
    <property type="molecule type" value="Genomic_DNA"/>
</dbReference>
<evidence type="ECO:0000259" key="1">
    <source>
        <dbReference type="Pfam" id="PF01368"/>
    </source>
</evidence>
<protein>
    <submittedName>
        <fullName evidence="3">Oligoribonuclease</fullName>
    </submittedName>
</protein>
<dbReference type="Pfam" id="PF01368">
    <property type="entry name" value="DHH"/>
    <property type="match status" value="1"/>
</dbReference>
<name>A0A0A2TGR7_9BACI</name>
<dbReference type="STRING" id="1385514.N782_03085"/>
<keyword evidence="4" id="KW-1185">Reference proteome</keyword>
<feature type="domain" description="DHHA1" evidence="2">
    <location>
        <begin position="229"/>
        <end position="311"/>
    </location>
</feature>
<dbReference type="InterPro" id="IPR003156">
    <property type="entry name" value="DHHA1_dom"/>
</dbReference>
<dbReference type="Pfam" id="PF02272">
    <property type="entry name" value="DHHA1"/>
    <property type="match status" value="1"/>
</dbReference>
<gene>
    <name evidence="3" type="ORF">N782_03085</name>
</gene>
<dbReference type="Proteomes" id="UP000030147">
    <property type="component" value="Unassembled WGS sequence"/>
</dbReference>
<accession>A0A0A2TGR7</accession>
<dbReference type="SUPFAM" id="SSF64182">
    <property type="entry name" value="DHH phosphoesterases"/>
    <property type="match status" value="1"/>
</dbReference>
<dbReference type="InterPro" id="IPR001667">
    <property type="entry name" value="DDH_dom"/>
</dbReference>
<dbReference type="OrthoDB" id="9803668at2"/>
<evidence type="ECO:0000313" key="4">
    <source>
        <dbReference type="Proteomes" id="UP000030147"/>
    </source>
</evidence>
<sequence>MSKQEIVELIEEYQTIIVHRHVRPDPDALGSQGGLAQLIRDTYPEKQVFKVGEEDESLTFLSKMDDVSDEQFEQSLVIVCDTANQARISDQRYNKGKKLIKIDHHPIVDTYGDVQWVDTNASSASEMIYELFEAGKHKGLTLTKESARLLYAGIVGDTGRFLFPSSTKRTLQIAADLVAYDFNRPELYESMYKTPHDIARLKGYILQHFSVSPSGLSTVKLSKDLLDEYGIAPSQTSSLVGVLGDVEGIIAWVIFVEEEEQIRVRLRSKGPVINEVAAKYNGGGHPMASGATIYSWDEMSNVTADLEKVCKDYQKKHE</sequence>